<accession>A0A423PZX8</accession>
<dbReference type="InterPro" id="IPR006043">
    <property type="entry name" value="NCS2"/>
</dbReference>
<comment type="caution">
    <text evidence="10">The sequence shown here is derived from an EMBL/GenBank/DDBJ whole genome shotgun (WGS) entry which is preliminary data.</text>
</comment>
<dbReference type="GO" id="GO:0005345">
    <property type="term" value="F:purine nucleobase transmembrane transporter activity"/>
    <property type="evidence" value="ECO:0007669"/>
    <property type="project" value="TreeGrafter"/>
</dbReference>
<organism evidence="10 11">
    <name type="scientific">Salinisphaera japonica YTM-1</name>
    <dbReference type="NCBI Taxonomy" id="1209778"/>
    <lineage>
        <taxon>Bacteria</taxon>
        <taxon>Pseudomonadati</taxon>
        <taxon>Pseudomonadota</taxon>
        <taxon>Gammaproteobacteria</taxon>
        <taxon>Salinisphaerales</taxon>
        <taxon>Salinisphaeraceae</taxon>
        <taxon>Salinisphaera</taxon>
    </lineage>
</organism>
<evidence type="ECO:0000256" key="2">
    <source>
        <dbReference type="ARBA" id="ARBA00005697"/>
    </source>
</evidence>
<evidence type="ECO:0000256" key="4">
    <source>
        <dbReference type="ARBA" id="ARBA00022475"/>
    </source>
</evidence>
<feature type="transmembrane region" description="Helical" evidence="9">
    <location>
        <begin position="365"/>
        <end position="384"/>
    </location>
</feature>
<gene>
    <name evidence="10" type="ORF">SAJA_03100</name>
</gene>
<dbReference type="GO" id="GO:0005886">
    <property type="term" value="C:plasma membrane"/>
    <property type="evidence" value="ECO:0007669"/>
    <property type="project" value="UniProtKB-SubCell"/>
</dbReference>
<feature type="transmembrane region" description="Helical" evidence="9">
    <location>
        <begin position="432"/>
        <end position="450"/>
    </location>
</feature>
<reference evidence="10 11" key="1">
    <citation type="submission" date="2013-10" db="EMBL/GenBank/DDBJ databases">
        <title>Salinisphaera japonica YTM-1 Genome Sequencing.</title>
        <authorList>
            <person name="Lai Q."/>
            <person name="Li C."/>
            <person name="Shao Z."/>
        </authorList>
    </citation>
    <scope>NUCLEOTIDE SEQUENCE [LARGE SCALE GENOMIC DNA]</scope>
    <source>
        <strain evidence="10 11">YTM-1</strain>
    </source>
</reference>
<dbReference type="FunCoup" id="A0A423PZX8">
    <property type="interactions" value="437"/>
</dbReference>
<feature type="transmembrane region" description="Helical" evidence="9">
    <location>
        <begin position="257"/>
        <end position="290"/>
    </location>
</feature>
<proteinExistence type="inferred from homology"/>
<feature type="transmembrane region" description="Helical" evidence="9">
    <location>
        <begin position="183"/>
        <end position="202"/>
    </location>
</feature>
<evidence type="ECO:0000256" key="7">
    <source>
        <dbReference type="ARBA" id="ARBA00023136"/>
    </source>
</evidence>
<feature type="transmembrane region" description="Helical" evidence="9">
    <location>
        <begin position="339"/>
        <end position="359"/>
    </location>
</feature>
<keyword evidence="4 8" id="KW-1003">Cell membrane</keyword>
<keyword evidence="3 8" id="KW-0813">Transport</keyword>
<evidence type="ECO:0000256" key="3">
    <source>
        <dbReference type="ARBA" id="ARBA00022448"/>
    </source>
</evidence>
<evidence type="ECO:0000256" key="9">
    <source>
        <dbReference type="SAM" id="Phobius"/>
    </source>
</evidence>
<feature type="transmembrane region" description="Helical" evidence="9">
    <location>
        <begin position="99"/>
        <end position="132"/>
    </location>
</feature>
<dbReference type="Proteomes" id="UP000285310">
    <property type="component" value="Unassembled WGS sequence"/>
</dbReference>
<feature type="transmembrane region" description="Helical" evidence="9">
    <location>
        <begin position="209"/>
        <end position="237"/>
    </location>
</feature>
<name>A0A423PZX8_9GAMM</name>
<dbReference type="InParanoid" id="A0A423PZX8"/>
<dbReference type="AlphaFoldDB" id="A0A423PZX8"/>
<comment type="subcellular location">
    <subcellularLocation>
        <location evidence="1 8">Cell membrane</location>
        <topology evidence="1 8">Multi-pass membrane protein</topology>
    </subcellularLocation>
</comment>
<evidence type="ECO:0000313" key="11">
    <source>
        <dbReference type="Proteomes" id="UP000285310"/>
    </source>
</evidence>
<dbReference type="Pfam" id="PF00860">
    <property type="entry name" value="Xan_ur_permease"/>
    <property type="match status" value="1"/>
</dbReference>
<evidence type="ECO:0000313" key="10">
    <source>
        <dbReference type="EMBL" id="ROO31304.1"/>
    </source>
</evidence>
<dbReference type="PANTHER" id="PTHR43337">
    <property type="entry name" value="XANTHINE/URACIL PERMEASE C887.17-RELATED"/>
    <property type="match status" value="1"/>
</dbReference>
<evidence type="ECO:0000256" key="8">
    <source>
        <dbReference type="PIRNR" id="PIRNR005353"/>
    </source>
</evidence>
<dbReference type="InterPro" id="IPR045018">
    <property type="entry name" value="Azg-like"/>
</dbReference>
<dbReference type="PIRSF" id="PIRSF005353">
    <property type="entry name" value="PbuG"/>
    <property type="match status" value="1"/>
</dbReference>
<keyword evidence="6 8" id="KW-1133">Transmembrane helix</keyword>
<keyword evidence="7 8" id="KW-0472">Membrane</keyword>
<protein>
    <submittedName>
        <fullName evidence="10">Guanine permease</fullName>
    </submittedName>
</protein>
<evidence type="ECO:0000256" key="5">
    <source>
        <dbReference type="ARBA" id="ARBA00022692"/>
    </source>
</evidence>
<keyword evidence="5 8" id="KW-0812">Transmembrane</keyword>
<feature type="transmembrane region" description="Helical" evidence="9">
    <location>
        <begin position="144"/>
        <end position="163"/>
    </location>
</feature>
<keyword evidence="11" id="KW-1185">Reference proteome</keyword>
<feature type="transmembrane region" description="Helical" evidence="9">
    <location>
        <begin position="38"/>
        <end position="58"/>
    </location>
</feature>
<dbReference type="RefSeq" id="WP_123657178.1">
    <property type="nucleotide sequence ID" value="NZ_AYKG01000006.1"/>
</dbReference>
<dbReference type="OrthoDB" id="9808458at2"/>
<feature type="transmembrane region" description="Helical" evidence="9">
    <location>
        <begin position="396"/>
        <end position="420"/>
    </location>
</feature>
<dbReference type="InterPro" id="IPR026033">
    <property type="entry name" value="Azg-like_bact_archaea"/>
</dbReference>
<evidence type="ECO:0000256" key="1">
    <source>
        <dbReference type="ARBA" id="ARBA00004651"/>
    </source>
</evidence>
<comment type="similarity">
    <text evidence="2 8">Belongs to the nucleobase:cation symporter-2 (NCS2) (TC 2.A.40) family. Azg-like subfamily.</text>
</comment>
<feature type="transmembrane region" description="Helical" evidence="9">
    <location>
        <begin position="65"/>
        <end position="87"/>
    </location>
</feature>
<evidence type="ECO:0000256" key="6">
    <source>
        <dbReference type="ARBA" id="ARBA00022989"/>
    </source>
</evidence>
<dbReference type="PANTHER" id="PTHR43337:SF11">
    <property type="entry name" value="GUANINE_HYPOXANTHINE PERMEASE PBUG"/>
    <property type="match status" value="1"/>
</dbReference>
<sequence>MNDSPYGPSRTGMAGAIARHFDFAGEGTDFRRETLGGLTTFLAMAYIMFVNPTILAAAGMDRGAVFTATALAAIVGTALMGLIARYPVGIAPSMGLNAFFAYSVVLGMGVSWQTALVGVLFSGIIFVAITFFRIREMILDAIPLDLKLAAACGIGLFIALIGLEDSNIVVDSQATLVTLGDLTAPATLLTIFGLVLSVALMLRRFPGAIFFGMVATSLAGMATGVIDVPGAIVSGIPSVAPVFGVAVTQLFAHPEEVFTLNLAVVVLTFLFVEFFDTAGTLMAVASKAGLMQGNRMKRARAALLADSSSVVASAVIGTSPTTSYIESTAGVATGARTGFSALITAGFFAAALFFSPLLAVVTANVTAPALIIVGVLMVAALDEIDWKRLEIAVPAFLTLIAMPATYSIANGIALGLVIYPVTMVFAGRARELHPILYGLFAVFVAYFAFLA</sequence>
<dbReference type="EMBL" id="AYKG01000006">
    <property type="protein sequence ID" value="ROO31304.1"/>
    <property type="molecule type" value="Genomic_DNA"/>
</dbReference>